<dbReference type="RefSeq" id="WP_338834909.1">
    <property type="nucleotide sequence ID" value="NZ_CP147711.1"/>
</dbReference>
<proteinExistence type="predicted"/>
<keyword evidence="1" id="KW-0067">ATP-binding</keyword>
<reference evidence="1" key="1">
    <citation type="journal article" date="2021" name="Int. J. Syst. Evol. Microbiol.">
        <title>Bradyrhizobium septentrionale sp. nov. (sv. septentrionale) and Bradyrhizobium quebecense sp. nov. (sv. septentrionale) associated with legumes native to Canada possess rearranged symbiosis genes and numerous insertion sequences.</title>
        <authorList>
            <person name="Bromfield E.S.P."/>
            <person name="Cloutier S."/>
        </authorList>
    </citation>
    <scope>NUCLEOTIDE SEQUENCE</scope>
    <source>
        <strain evidence="1">5S5</strain>
    </source>
</reference>
<gene>
    <name evidence="1" type="ORF">WDK88_09760</name>
</gene>
<dbReference type="Pfam" id="PF13589">
    <property type="entry name" value="HATPase_c_3"/>
    <property type="match status" value="1"/>
</dbReference>
<organism evidence="1 2">
    <name type="scientific">Bradyrhizobium septentrionale</name>
    <dbReference type="NCBI Taxonomy" id="1404411"/>
    <lineage>
        <taxon>Bacteria</taxon>
        <taxon>Pseudomonadati</taxon>
        <taxon>Pseudomonadota</taxon>
        <taxon>Alphaproteobacteria</taxon>
        <taxon>Hyphomicrobiales</taxon>
        <taxon>Nitrobacteraceae</taxon>
        <taxon>Bradyrhizobium</taxon>
    </lineage>
</organism>
<evidence type="ECO:0000313" key="1">
    <source>
        <dbReference type="EMBL" id="WXC84233.1"/>
    </source>
</evidence>
<dbReference type="InterPro" id="IPR036890">
    <property type="entry name" value="HATPase_C_sf"/>
</dbReference>
<evidence type="ECO:0000313" key="2">
    <source>
        <dbReference type="Proteomes" id="UP001432046"/>
    </source>
</evidence>
<keyword evidence="1" id="KW-0547">Nucleotide-binding</keyword>
<accession>A0ABZ2PAI5</accession>
<reference evidence="1" key="2">
    <citation type="submission" date="2024-03" db="EMBL/GenBank/DDBJ databases">
        <authorList>
            <person name="Bromfield E.S.P."/>
            <person name="Cloutier S."/>
        </authorList>
    </citation>
    <scope>NUCLEOTIDE SEQUENCE</scope>
    <source>
        <strain evidence="1">5S5</strain>
    </source>
</reference>
<keyword evidence="2" id="KW-1185">Reference proteome</keyword>
<sequence>MLTRDINLADAILDLLDNCLDGALRLANGSNVDYAQHFVRIELAADHFSIEDNCGGIPREVAKNYAFKMGRDTDDDRDSETETIGMYGVGMKRAIFKMGREALVRTRYDEDTFEVPITSAWLDAKGWDPLPINEPTETSEKLPEPGTVIYVRELYEGVSRHFANEAFENEVRTAISEHFTMFLQWGLQVTLNGKPVEPVLVEVLVSPREDGPAPFVFQKTIDDVIVSITVGLNTGRSLGNDDEDDSGFERDRSSAIAGWTVLCNDRAVIVGDKSRLTGWGDGIPLYHPQFAIITGIIEFRSKRADKLPVTTTKRALDTSSNVWLESLVKMKEGMRVWISYTNQWKNHPRADQSNFWDDARPLPLRGAIAAVVSRAAAKTAADQVEFNPQKAKVLPEPPGKTPSSRRIVFSRPIEEIRLVSKMLFDVDDEKPGIVGEKCFELTLTKATKQDG</sequence>
<dbReference type="Gene3D" id="3.30.565.10">
    <property type="entry name" value="Histidine kinase-like ATPase, C-terminal domain"/>
    <property type="match status" value="1"/>
</dbReference>
<dbReference type="GO" id="GO:0005524">
    <property type="term" value="F:ATP binding"/>
    <property type="evidence" value="ECO:0007669"/>
    <property type="project" value="UniProtKB-KW"/>
</dbReference>
<dbReference type="SUPFAM" id="SSF55874">
    <property type="entry name" value="ATPase domain of HSP90 chaperone/DNA topoisomerase II/histidine kinase"/>
    <property type="match status" value="1"/>
</dbReference>
<dbReference type="EMBL" id="CP147711">
    <property type="protein sequence ID" value="WXC84233.1"/>
    <property type="molecule type" value="Genomic_DNA"/>
</dbReference>
<dbReference type="Proteomes" id="UP001432046">
    <property type="component" value="Chromosome"/>
</dbReference>
<name>A0ABZ2PAI5_9BRAD</name>
<protein>
    <submittedName>
        <fullName evidence="1">ATP-binding protein</fullName>
    </submittedName>
</protein>